<dbReference type="EMBL" id="KB454487">
    <property type="protein sequence ID" value="EME32124.1"/>
    <property type="molecule type" value="Genomic_DNA"/>
</dbReference>
<sequence>MGSVTSHLSRCVYIYVSCSSLGKKWERFLWKHDDFLRRVRVSILGFLFQEPSWYVFIELFLHGEVTS</sequence>
<dbReference type="Gramene" id="EME32124">
    <property type="protein sequence ID" value="EME32124"/>
    <property type="gene ID" value="Gasu_05420"/>
</dbReference>
<name>M2Y8F4_GALSU</name>
<keyword evidence="2" id="KW-1185">Reference proteome</keyword>
<accession>M2Y8F4</accession>
<reference evidence="2" key="1">
    <citation type="journal article" date="2013" name="Science">
        <title>Gene transfer from bacteria and archaea facilitated evolution of an extremophilic eukaryote.</title>
        <authorList>
            <person name="Schonknecht G."/>
            <person name="Chen W.H."/>
            <person name="Ternes C.M."/>
            <person name="Barbier G.G."/>
            <person name="Shrestha R.P."/>
            <person name="Stanke M."/>
            <person name="Brautigam A."/>
            <person name="Baker B.J."/>
            <person name="Banfield J.F."/>
            <person name="Garavito R.M."/>
            <person name="Carr K."/>
            <person name="Wilkerson C."/>
            <person name="Rensing S.A."/>
            <person name="Gagneul D."/>
            <person name="Dickenson N.E."/>
            <person name="Oesterhelt C."/>
            <person name="Lercher M.J."/>
            <person name="Weber A.P."/>
        </authorList>
    </citation>
    <scope>NUCLEOTIDE SEQUENCE [LARGE SCALE GENOMIC DNA]</scope>
    <source>
        <strain evidence="2">074W</strain>
    </source>
</reference>
<dbReference type="RefSeq" id="XP_005708644.1">
    <property type="nucleotide sequence ID" value="XM_005708587.1"/>
</dbReference>
<dbReference type="Proteomes" id="UP000030680">
    <property type="component" value="Unassembled WGS sequence"/>
</dbReference>
<evidence type="ECO:0000313" key="1">
    <source>
        <dbReference type="EMBL" id="EME32124.1"/>
    </source>
</evidence>
<proteinExistence type="predicted"/>
<evidence type="ECO:0000313" key="2">
    <source>
        <dbReference type="Proteomes" id="UP000030680"/>
    </source>
</evidence>
<dbReference type="KEGG" id="gsl:Gasu_05420"/>
<protein>
    <submittedName>
        <fullName evidence="1">Uncharacterized protein</fullName>
    </submittedName>
</protein>
<organism evidence="1 2">
    <name type="scientific">Galdieria sulphuraria</name>
    <name type="common">Red alga</name>
    <dbReference type="NCBI Taxonomy" id="130081"/>
    <lineage>
        <taxon>Eukaryota</taxon>
        <taxon>Rhodophyta</taxon>
        <taxon>Bangiophyceae</taxon>
        <taxon>Galdieriales</taxon>
        <taxon>Galdieriaceae</taxon>
        <taxon>Galdieria</taxon>
    </lineage>
</organism>
<gene>
    <name evidence="1" type="ORF">Gasu_05420</name>
</gene>
<dbReference type="AlphaFoldDB" id="M2Y8F4"/>
<dbReference type="GeneID" id="17090892"/>